<evidence type="ECO:0000313" key="2">
    <source>
        <dbReference type="Proteomes" id="UP000216363"/>
    </source>
</evidence>
<dbReference type="Proteomes" id="UP000216363">
    <property type="component" value="Unassembled WGS sequence"/>
</dbReference>
<organism evidence="1 2">
    <name type="scientific">Brucella lupini</name>
    <dbReference type="NCBI Taxonomy" id="255457"/>
    <lineage>
        <taxon>Bacteria</taxon>
        <taxon>Pseudomonadati</taxon>
        <taxon>Pseudomonadota</taxon>
        <taxon>Alphaproteobacteria</taxon>
        <taxon>Hyphomicrobiales</taxon>
        <taxon>Brucellaceae</taxon>
        <taxon>Brucella/Ochrobactrum group</taxon>
        <taxon>Brucella</taxon>
    </lineage>
</organism>
<proteinExistence type="predicted"/>
<reference evidence="1 2" key="1">
    <citation type="submission" date="2017-07" db="EMBL/GenBank/DDBJ databases">
        <title>Draft genome of Ochrobactrum lupini type strain LUP21.</title>
        <authorList>
            <person name="Krzyzanowska D.M."/>
            <person name="Jafra S."/>
        </authorList>
    </citation>
    <scope>NUCLEOTIDE SEQUENCE [LARGE SCALE GENOMIC DNA]</scope>
    <source>
        <strain evidence="1 2">LUP21</strain>
    </source>
</reference>
<evidence type="ECO:0000313" key="1">
    <source>
        <dbReference type="EMBL" id="OYR29878.1"/>
    </source>
</evidence>
<sequence length="40" mass="4416">MIPKSGNRLRGENSPLDCFLIPLRSESIKFGGLTQLITVN</sequence>
<name>A0A256GSA9_9HYPH</name>
<dbReference type="AlphaFoldDB" id="A0A256GSA9"/>
<dbReference type="EMBL" id="NNRN01000046">
    <property type="protein sequence ID" value="OYR29878.1"/>
    <property type="molecule type" value="Genomic_DNA"/>
</dbReference>
<comment type="caution">
    <text evidence="1">The sequence shown here is derived from an EMBL/GenBank/DDBJ whole genome shotgun (WGS) entry which is preliminary data.</text>
</comment>
<gene>
    <name evidence="1" type="ORF">CES86_2443</name>
</gene>
<protein>
    <submittedName>
        <fullName evidence="1">Uncharacterized protein</fullName>
    </submittedName>
</protein>
<accession>A0A256GSA9</accession>